<evidence type="ECO:0000313" key="2">
    <source>
        <dbReference type="EMBL" id="OSX69698.1"/>
    </source>
</evidence>
<sequence length="161" mass="16423">MRGQGGGVDGGRRAHPHRPSGVAPGVGPPVRAAVTRRRRRDRRRRFAAEAASAAPLPRTGHPGGGAPAPVHGGSGRRRLAGARAAAVDACPPRRRARCGGVSCWRPAPRVARRRPRRGAPSAAVGGGADGGEARARGAPLSGDQLPPPDAAPRAASWRGGR</sequence>
<feature type="compositionally biased region" description="Basic residues" evidence="1">
    <location>
        <begin position="34"/>
        <end position="45"/>
    </location>
</feature>
<reference evidence="2 3" key="1">
    <citation type="submission" date="2017-03" db="EMBL/GenBank/DDBJ databases">
        <title>WGS assembly of Porphyra umbilicalis.</title>
        <authorList>
            <person name="Brawley S.H."/>
            <person name="Blouin N.A."/>
            <person name="Ficko-Blean E."/>
            <person name="Wheeler G.L."/>
            <person name="Lohr M."/>
            <person name="Goodson H.V."/>
            <person name="Jenkins J.W."/>
            <person name="Blaby-Haas C.E."/>
            <person name="Helliwell K.E."/>
            <person name="Chan C."/>
            <person name="Marriage T."/>
            <person name="Bhattacharya D."/>
            <person name="Klein A.S."/>
            <person name="Badis Y."/>
            <person name="Brodie J."/>
            <person name="Cao Y."/>
            <person name="Collen J."/>
            <person name="Dittami S.M."/>
            <person name="Gachon C.M."/>
            <person name="Green B.R."/>
            <person name="Karpowicz S."/>
            <person name="Kim J.W."/>
            <person name="Kudahl U."/>
            <person name="Lin S."/>
            <person name="Michel G."/>
            <person name="Mittag M."/>
            <person name="Olson B.J."/>
            <person name="Pangilinan J."/>
            <person name="Peng Y."/>
            <person name="Qiu H."/>
            <person name="Shu S."/>
            <person name="Singer J.T."/>
            <person name="Smith A.G."/>
            <person name="Sprecher B.N."/>
            <person name="Wagner V."/>
            <person name="Wang W."/>
            <person name="Wang Z.-Y."/>
            <person name="Yan J."/>
            <person name="Yarish C."/>
            <person name="Zoeuner-Riek S."/>
            <person name="Zhuang Y."/>
            <person name="Zou Y."/>
            <person name="Lindquist E.A."/>
            <person name="Grimwood J."/>
            <person name="Barry K."/>
            <person name="Rokhsar D.S."/>
            <person name="Schmutz J."/>
            <person name="Stiller J.W."/>
            <person name="Grossman A.R."/>
            <person name="Prochnik S.E."/>
        </authorList>
    </citation>
    <scope>NUCLEOTIDE SEQUENCE [LARGE SCALE GENOMIC DNA]</scope>
    <source>
        <strain evidence="2">4086291</strain>
    </source>
</reference>
<feature type="region of interest" description="Disordered" evidence="1">
    <location>
        <begin position="1"/>
        <end position="161"/>
    </location>
</feature>
<protein>
    <submittedName>
        <fullName evidence="2">Uncharacterized protein</fullName>
    </submittedName>
</protein>
<dbReference type="EMBL" id="KV919437">
    <property type="protein sequence ID" value="OSX69698.1"/>
    <property type="molecule type" value="Genomic_DNA"/>
</dbReference>
<organism evidence="2 3">
    <name type="scientific">Porphyra umbilicalis</name>
    <name type="common">Purple laver</name>
    <name type="synonym">Red alga</name>
    <dbReference type="NCBI Taxonomy" id="2786"/>
    <lineage>
        <taxon>Eukaryota</taxon>
        <taxon>Rhodophyta</taxon>
        <taxon>Bangiophyceae</taxon>
        <taxon>Bangiales</taxon>
        <taxon>Bangiaceae</taxon>
        <taxon>Porphyra</taxon>
    </lineage>
</organism>
<keyword evidence="3" id="KW-1185">Reference proteome</keyword>
<dbReference type="Proteomes" id="UP000218209">
    <property type="component" value="Unassembled WGS sequence"/>
</dbReference>
<evidence type="ECO:0000256" key="1">
    <source>
        <dbReference type="SAM" id="MobiDB-lite"/>
    </source>
</evidence>
<dbReference type="AlphaFoldDB" id="A0A1X6NM83"/>
<proteinExistence type="predicted"/>
<feature type="compositionally biased region" description="Low complexity" evidence="1">
    <location>
        <begin position="81"/>
        <end position="90"/>
    </location>
</feature>
<feature type="compositionally biased region" description="Low complexity" evidence="1">
    <location>
        <begin position="21"/>
        <end position="33"/>
    </location>
</feature>
<evidence type="ECO:0000313" key="3">
    <source>
        <dbReference type="Proteomes" id="UP000218209"/>
    </source>
</evidence>
<accession>A0A1X6NM83</accession>
<gene>
    <name evidence="2" type="ORF">BU14_1264s0004</name>
</gene>
<name>A0A1X6NM83_PORUM</name>